<organism evidence="5 6">
    <name type="scientific">Sphingobium fuliginis (strain ATCC 27551)</name>
    <dbReference type="NCBI Taxonomy" id="336203"/>
    <lineage>
        <taxon>Bacteria</taxon>
        <taxon>Pseudomonadati</taxon>
        <taxon>Pseudomonadota</taxon>
        <taxon>Alphaproteobacteria</taxon>
        <taxon>Sphingomonadales</taxon>
        <taxon>Sphingomonadaceae</taxon>
        <taxon>Sphingobium</taxon>
    </lineage>
</organism>
<keyword evidence="3" id="KW-0732">Signal</keyword>
<evidence type="ECO:0000256" key="1">
    <source>
        <dbReference type="ARBA" id="ARBA00009477"/>
    </source>
</evidence>
<dbReference type="GO" id="GO:0015562">
    <property type="term" value="F:efflux transmembrane transporter activity"/>
    <property type="evidence" value="ECO:0007669"/>
    <property type="project" value="TreeGrafter"/>
</dbReference>
<feature type="chain" id="PRO_5012132289" evidence="3">
    <location>
        <begin position="21"/>
        <end position="361"/>
    </location>
</feature>
<dbReference type="Gene3D" id="2.40.30.170">
    <property type="match status" value="1"/>
</dbReference>
<dbReference type="PANTHER" id="PTHR30469:SF38">
    <property type="entry name" value="HLYD FAMILY SECRETION PROTEIN"/>
    <property type="match status" value="1"/>
</dbReference>
<dbReference type="Gene3D" id="2.40.50.100">
    <property type="match status" value="1"/>
</dbReference>
<feature type="coiled-coil region" evidence="2">
    <location>
        <begin position="112"/>
        <end position="163"/>
    </location>
</feature>
<dbReference type="Gene3D" id="2.40.420.20">
    <property type="match status" value="1"/>
</dbReference>
<dbReference type="SUPFAM" id="SSF111369">
    <property type="entry name" value="HlyD-like secretion proteins"/>
    <property type="match status" value="1"/>
</dbReference>
<feature type="signal peptide" evidence="3">
    <location>
        <begin position="1"/>
        <end position="20"/>
    </location>
</feature>
<dbReference type="PANTHER" id="PTHR30469">
    <property type="entry name" value="MULTIDRUG RESISTANCE PROTEIN MDTA"/>
    <property type="match status" value="1"/>
</dbReference>
<dbReference type="Proteomes" id="UP000221538">
    <property type="component" value="Unassembled WGS sequence"/>
</dbReference>
<accession>A0A292ZA58</accession>
<evidence type="ECO:0000259" key="4">
    <source>
        <dbReference type="Pfam" id="PF25917"/>
    </source>
</evidence>
<feature type="domain" description="Multidrug resistance protein MdtA-like barrel-sandwich hybrid" evidence="4">
    <location>
        <begin position="65"/>
        <end position="204"/>
    </location>
</feature>
<gene>
    <name evidence="5" type="ORF">SFOMI_0550</name>
</gene>
<keyword evidence="2" id="KW-0175">Coiled coil</keyword>
<dbReference type="NCBIfam" id="TIGR01730">
    <property type="entry name" value="RND_mfp"/>
    <property type="match status" value="1"/>
</dbReference>
<reference evidence="5 6" key="2">
    <citation type="journal article" date="2013" name="Environ. Sci. Technol.">
        <title>The 4-tert-butylphenol-utilizing bacterium Sphingobium fuliginis OMI can degrade bisphenols via phenolic ring hydroxylation and meta-cleavage pathway.</title>
        <authorList>
            <person name="Ogata Y."/>
            <person name="Goda S."/>
            <person name="Toyama T."/>
            <person name="Sei K."/>
            <person name="Ike M."/>
        </authorList>
    </citation>
    <scope>NUCLEOTIDE SEQUENCE [LARGE SCALE GENOMIC DNA]</scope>
    <source>
        <strain evidence="5 6">OMI</strain>
    </source>
</reference>
<evidence type="ECO:0000313" key="5">
    <source>
        <dbReference type="EMBL" id="GAY20028.1"/>
    </source>
</evidence>
<comment type="similarity">
    <text evidence="1">Belongs to the membrane fusion protein (MFP) (TC 8.A.1) family.</text>
</comment>
<dbReference type="InterPro" id="IPR006143">
    <property type="entry name" value="RND_pump_MFP"/>
</dbReference>
<dbReference type="Pfam" id="PF25917">
    <property type="entry name" value="BSH_RND"/>
    <property type="match status" value="1"/>
</dbReference>
<dbReference type="GO" id="GO:1990281">
    <property type="term" value="C:efflux pump complex"/>
    <property type="evidence" value="ECO:0007669"/>
    <property type="project" value="TreeGrafter"/>
</dbReference>
<evidence type="ECO:0000256" key="2">
    <source>
        <dbReference type="SAM" id="Coils"/>
    </source>
</evidence>
<evidence type="ECO:0000313" key="6">
    <source>
        <dbReference type="Proteomes" id="UP000221538"/>
    </source>
</evidence>
<dbReference type="InterPro" id="IPR058625">
    <property type="entry name" value="MdtA-like_BSH"/>
</dbReference>
<name>A0A292ZA58_SPHSA</name>
<proteinExistence type="inferred from homology"/>
<dbReference type="AlphaFoldDB" id="A0A292ZA58"/>
<evidence type="ECO:0000256" key="3">
    <source>
        <dbReference type="SAM" id="SignalP"/>
    </source>
</evidence>
<comment type="caution">
    <text evidence="5">The sequence shown here is derived from an EMBL/GenBank/DDBJ whole genome shotgun (WGS) entry which is preliminary data.</text>
</comment>
<dbReference type="Gene3D" id="1.10.287.470">
    <property type="entry name" value="Helix hairpin bin"/>
    <property type="match status" value="1"/>
</dbReference>
<sequence>MSGMMSGRGKWLWLASAALALSACGSQPEQDEASATLPAGDMVRLVPKEIADMKAVGAEIATRDQAEVLARIPGILTSLSVRAGDTVQKGQRIGMIVDSRLGYETSAYGAQAAAAQAEAARANADLARIRDLYNNGVYAKARLDQAVAAARAADAQVAAARAQQGASASVAGQGAVIAPASGRVLRADIPAGAPVAPGMSIATVTAGPPVLRLMLPESVAGQIRPGARVIVDDPALNDGGQNNAGVPSGSRQGSVTQVYPAITGGQVRVDATLPGLSTQFVGRRVSASVEIGTRKALVVPRTFVTTRYGIDQVQVVSEGKRLSMVPVQIAPTADPAMVEILSGVSAGDTLFSPGKPKATRP</sequence>
<protein>
    <submittedName>
        <fullName evidence="5">Cobalt/zinc/cadmium efflux RND transporter, membrane fusion protein, CzcB family</fullName>
    </submittedName>
</protein>
<reference evidence="5 6" key="1">
    <citation type="journal article" date="2013" name="Biodegradation">
        <title>Occurrence of 4-tert-butylphenol (4-t-BP) biodegradation in an aquatic sample caused by the presence of Spirodela polyrrhiza and isolation of a 4-t-BP-utilizing bacterium.</title>
        <authorList>
            <person name="Ogata Y."/>
            <person name="Toyama T."/>
            <person name="Yu N."/>
            <person name="Wang X."/>
            <person name="Sei K."/>
            <person name="Ike M."/>
        </authorList>
    </citation>
    <scope>NUCLEOTIDE SEQUENCE [LARGE SCALE GENOMIC DNA]</scope>
    <source>
        <strain evidence="5 6">OMI</strain>
    </source>
</reference>
<dbReference type="EMBL" id="BEWI01000030">
    <property type="protein sequence ID" value="GAY20028.1"/>
    <property type="molecule type" value="Genomic_DNA"/>
</dbReference>